<gene>
    <name evidence="1" type="ORF">E4J90_10200</name>
</gene>
<protein>
    <submittedName>
        <fullName evidence="1">Uncharacterized protein</fullName>
    </submittedName>
</protein>
<dbReference type="Proteomes" id="UP000297555">
    <property type="component" value="Unassembled WGS sequence"/>
</dbReference>
<sequence>MKTITIDIIKNLKREKANIVIDRKTKSLTLIMKNCTPSTYTAADLYICFGLIRADFPKTQFLCKGAKINIHPSRMTSQMSAGLVAYEVRIGCPTDGEDSVNIFDYEENNLTNDIQEQKKHYTLWIESIAPIHRSPA</sequence>
<accession>A0A4Y8VKL7</accession>
<dbReference type="AlphaFoldDB" id="A0A4Y8VKL7"/>
<organism evidence="1 2">
    <name type="scientific">Pseudomonas kribbensis</name>
    <dbReference type="NCBI Taxonomy" id="1628086"/>
    <lineage>
        <taxon>Bacteria</taxon>
        <taxon>Pseudomonadati</taxon>
        <taxon>Pseudomonadota</taxon>
        <taxon>Gammaproteobacteria</taxon>
        <taxon>Pseudomonadales</taxon>
        <taxon>Pseudomonadaceae</taxon>
        <taxon>Pseudomonas</taxon>
    </lineage>
</organism>
<dbReference type="OrthoDB" id="775526at2"/>
<name>A0A4Y8VKL7_9PSED</name>
<proteinExistence type="predicted"/>
<evidence type="ECO:0000313" key="1">
    <source>
        <dbReference type="EMBL" id="TFH81044.1"/>
    </source>
</evidence>
<dbReference type="EMBL" id="SPDQ01000013">
    <property type="protein sequence ID" value="TFH81044.1"/>
    <property type="molecule type" value="Genomic_DNA"/>
</dbReference>
<evidence type="ECO:0000313" key="2">
    <source>
        <dbReference type="Proteomes" id="UP000297555"/>
    </source>
</evidence>
<reference evidence="1 2" key="1">
    <citation type="submission" date="2019-03" db="EMBL/GenBank/DDBJ databases">
        <title>Draft genome sequence of humic substances-degrading Pseudomonas kribbensis CHA-19 from forest soil.</title>
        <authorList>
            <person name="Kim D."/>
        </authorList>
    </citation>
    <scope>NUCLEOTIDE SEQUENCE [LARGE SCALE GENOMIC DNA]</scope>
    <source>
        <strain evidence="1 2">CHA-19</strain>
    </source>
</reference>
<comment type="caution">
    <text evidence="1">The sequence shown here is derived from an EMBL/GenBank/DDBJ whole genome shotgun (WGS) entry which is preliminary data.</text>
</comment>